<keyword evidence="3" id="KW-1185">Reference proteome</keyword>
<evidence type="ECO:0000313" key="3">
    <source>
        <dbReference type="Proteomes" id="UP000035366"/>
    </source>
</evidence>
<reference evidence="2 3" key="1">
    <citation type="journal article" date="2015" name="ISME J.">
        <title>Draft Genome Sequence of Streptomyces incarnatus NRRL8089, which Produces the Nucleoside Antibiotic Sinefungin.</title>
        <authorList>
            <person name="Oshima K."/>
            <person name="Hattori M."/>
            <person name="Shimizu H."/>
            <person name="Fukuda K."/>
            <person name="Nemoto M."/>
            <person name="Inagaki K."/>
            <person name="Tamura T."/>
        </authorList>
    </citation>
    <scope>NUCLEOTIDE SEQUENCE [LARGE SCALE GENOMIC DNA]</scope>
    <source>
        <strain evidence="2 3">NRRL 8089</strain>
    </source>
</reference>
<name>A0ABM5TCI3_9ACTN</name>
<sequence>MSGPVTTFRAGMAAGAGAVLLAVLVTGCGTGGGGSKAGRSAADDTTVRPAATGCPSEAARPLPGDFPSSLPVPVKATVTSVEHRTGHRLIVHTVVHEGFRSVLSFLQRELPEAHYALKDGEVEQDDAESDFTSPTVEGRWALRTMPDCPGTVSLTYLTAPRH</sequence>
<dbReference type="Proteomes" id="UP000035366">
    <property type="component" value="Chromosome"/>
</dbReference>
<evidence type="ECO:0000256" key="1">
    <source>
        <dbReference type="SAM" id="MobiDB-lite"/>
    </source>
</evidence>
<accession>A0ABM5TCI3</accession>
<protein>
    <recommendedName>
        <fullName evidence="4">Lipoprotein</fullName>
    </recommendedName>
</protein>
<organism evidence="2 3">
    <name type="scientific">Streptomyces incarnatus</name>
    <dbReference type="NCBI Taxonomy" id="665007"/>
    <lineage>
        <taxon>Bacteria</taxon>
        <taxon>Bacillati</taxon>
        <taxon>Actinomycetota</taxon>
        <taxon>Actinomycetes</taxon>
        <taxon>Kitasatosporales</taxon>
        <taxon>Streptomycetaceae</taxon>
        <taxon>Streptomyces</taxon>
    </lineage>
</organism>
<evidence type="ECO:0008006" key="4">
    <source>
        <dbReference type="Google" id="ProtNLM"/>
    </source>
</evidence>
<evidence type="ECO:0000313" key="2">
    <source>
        <dbReference type="EMBL" id="AKJ08673.1"/>
    </source>
</evidence>
<gene>
    <name evidence="2" type="ORF">ABB07_01035</name>
</gene>
<proteinExistence type="predicted"/>
<dbReference type="EMBL" id="CP011497">
    <property type="protein sequence ID" value="AKJ08673.1"/>
    <property type="molecule type" value="Genomic_DNA"/>
</dbReference>
<feature type="region of interest" description="Disordered" evidence="1">
    <location>
        <begin position="33"/>
        <end position="66"/>
    </location>
</feature>
<dbReference type="RefSeq" id="WP_208896791.1">
    <property type="nucleotide sequence ID" value="NZ_CP011497.1"/>
</dbReference>